<gene>
    <name evidence="4" type="ORF">SAMN04487864_105135</name>
</gene>
<keyword evidence="2" id="KW-0464">Manganese</keyword>
<dbReference type="SUPFAM" id="SSF53187">
    <property type="entry name" value="Zn-dependent exopeptidases"/>
    <property type="match status" value="1"/>
</dbReference>
<dbReference type="GO" id="GO:0019877">
    <property type="term" value="P:diaminopimelate biosynthetic process"/>
    <property type="evidence" value="ECO:0007669"/>
    <property type="project" value="UniProtKB-ARBA"/>
</dbReference>
<dbReference type="InterPro" id="IPR017439">
    <property type="entry name" value="Amidohydrolase"/>
</dbReference>
<dbReference type="AlphaFoldDB" id="A0A1G6KVR8"/>
<dbReference type="InterPro" id="IPR036264">
    <property type="entry name" value="Bact_exopeptidase_dim_dom"/>
</dbReference>
<dbReference type="PIRSF" id="PIRSF005962">
    <property type="entry name" value="Pept_M20D_amidohydro"/>
    <property type="match status" value="1"/>
</dbReference>
<dbReference type="OrthoDB" id="9776731at2"/>
<dbReference type="EMBL" id="FMYW01000005">
    <property type="protein sequence ID" value="SDC35199.1"/>
    <property type="molecule type" value="Genomic_DNA"/>
</dbReference>
<feature type="binding site" evidence="2">
    <location>
        <position position="346"/>
    </location>
    <ligand>
        <name>Mn(2+)</name>
        <dbReference type="ChEBI" id="CHEBI:29035"/>
        <label>2</label>
    </ligand>
</feature>
<dbReference type="InterPro" id="IPR002933">
    <property type="entry name" value="Peptidase_M20"/>
</dbReference>
<dbReference type="Gene3D" id="3.40.630.10">
    <property type="entry name" value="Zn peptidases"/>
    <property type="match status" value="1"/>
</dbReference>
<dbReference type="Gene3D" id="3.30.70.360">
    <property type="match status" value="1"/>
</dbReference>
<dbReference type="NCBIfam" id="TIGR01891">
    <property type="entry name" value="amidohydrolases"/>
    <property type="match status" value="1"/>
</dbReference>
<feature type="binding site" evidence="2">
    <location>
        <position position="154"/>
    </location>
    <ligand>
        <name>Mn(2+)</name>
        <dbReference type="ChEBI" id="CHEBI:29035"/>
        <label>2</label>
    </ligand>
</feature>
<name>A0A1G6KVR8_9FIRM</name>
<dbReference type="Pfam" id="PF07687">
    <property type="entry name" value="M20_dimer"/>
    <property type="match status" value="1"/>
</dbReference>
<feature type="binding site" evidence="2">
    <location>
        <position position="97"/>
    </location>
    <ligand>
        <name>Mn(2+)</name>
        <dbReference type="ChEBI" id="CHEBI:29035"/>
        <label>2</label>
    </ligand>
</feature>
<comment type="cofactor">
    <cofactor evidence="2">
        <name>Mn(2+)</name>
        <dbReference type="ChEBI" id="CHEBI:29035"/>
    </cofactor>
    <text evidence="2">The Mn(2+) ion enhances activity.</text>
</comment>
<evidence type="ECO:0000313" key="5">
    <source>
        <dbReference type="Proteomes" id="UP000198943"/>
    </source>
</evidence>
<keyword evidence="2" id="KW-0479">Metal-binding</keyword>
<accession>A0A1G6KVR8</accession>
<proteinExistence type="predicted"/>
<dbReference type="PANTHER" id="PTHR11014">
    <property type="entry name" value="PEPTIDASE M20 FAMILY MEMBER"/>
    <property type="match status" value="1"/>
</dbReference>
<dbReference type="RefSeq" id="WP_093730064.1">
    <property type="nucleotide sequence ID" value="NZ_FMYW01000005.1"/>
</dbReference>
<dbReference type="FunFam" id="3.30.70.360:FF:000001">
    <property type="entry name" value="N-acetyldiaminopimelate deacetylase"/>
    <property type="match status" value="1"/>
</dbReference>
<organism evidence="4 5">
    <name type="scientific">Succiniclasticum ruminis</name>
    <dbReference type="NCBI Taxonomy" id="40841"/>
    <lineage>
        <taxon>Bacteria</taxon>
        <taxon>Bacillati</taxon>
        <taxon>Bacillota</taxon>
        <taxon>Negativicutes</taxon>
        <taxon>Acidaminococcales</taxon>
        <taxon>Acidaminococcaceae</taxon>
        <taxon>Succiniclasticum</taxon>
    </lineage>
</organism>
<dbReference type="GO" id="GO:0046872">
    <property type="term" value="F:metal ion binding"/>
    <property type="evidence" value="ECO:0007669"/>
    <property type="project" value="UniProtKB-KW"/>
</dbReference>
<dbReference type="InterPro" id="IPR011650">
    <property type="entry name" value="Peptidase_M20_dimer"/>
</dbReference>
<dbReference type="SUPFAM" id="SSF55031">
    <property type="entry name" value="Bacterial exopeptidase dimerisation domain"/>
    <property type="match status" value="1"/>
</dbReference>
<evidence type="ECO:0000256" key="2">
    <source>
        <dbReference type="PIRSR" id="PIRSR005962-1"/>
    </source>
</evidence>
<keyword evidence="5" id="KW-1185">Reference proteome</keyword>
<sequence>MEHRELIEEVKGHFYWLHRHPELSGEEFGTTEYLKKALAAHNIPVYPLPLSTGLVAYVGQGNPVIAFRCDIDALPIQEESGLDYSSEYPGRMHACGHDFHAAALLGIAMALQNDNSLSGTVKLIFQPAEETLGGARRILETGVLDEVQVIYGLHCCAAYPVGTVISRPGFMNGAVDEFRIDFLGRGAHACRPHTAADPVIMIGNFVQAAQTIVSRNVNPFHPLLVGISHIEAGTAKNIIPEKGVAEGTIRSLYPEDRKLAKERLGSLARSIAESFGGSADVHITDGSPATNNTPEWVSLVEQVARKLGMPFVSAPDSLSGEDFAFYQQKIPGAFIQIGTGIGPMMHNPAFRANPDALEPAVQFGARLVREALEKLKNVESC</sequence>
<dbReference type="Pfam" id="PF01546">
    <property type="entry name" value="Peptidase_M20"/>
    <property type="match status" value="1"/>
</dbReference>
<dbReference type="Proteomes" id="UP000198943">
    <property type="component" value="Unassembled WGS sequence"/>
</dbReference>
<dbReference type="GO" id="GO:0050118">
    <property type="term" value="F:N-acetyldiaminopimelate deacetylase activity"/>
    <property type="evidence" value="ECO:0007669"/>
    <property type="project" value="UniProtKB-ARBA"/>
</dbReference>
<feature type="domain" description="Peptidase M20 dimerisation" evidence="3">
    <location>
        <begin position="177"/>
        <end position="270"/>
    </location>
</feature>
<protein>
    <submittedName>
        <fullName evidence="4">Amidohydrolase</fullName>
    </submittedName>
</protein>
<keyword evidence="1 4" id="KW-0378">Hydrolase</keyword>
<evidence type="ECO:0000256" key="1">
    <source>
        <dbReference type="ARBA" id="ARBA00022801"/>
    </source>
</evidence>
<evidence type="ECO:0000313" key="4">
    <source>
        <dbReference type="EMBL" id="SDC35199.1"/>
    </source>
</evidence>
<evidence type="ECO:0000259" key="3">
    <source>
        <dbReference type="Pfam" id="PF07687"/>
    </source>
</evidence>
<feature type="binding site" evidence="2">
    <location>
        <position position="95"/>
    </location>
    <ligand>
        <name>Mn(2+)</name>
        <dbReference type="ChEBI" id="CHEBI:29035"/>
        <label>2</label>
    </ligand>
</feature>
<dbReference type="PANTHER" id="PTHR11014:SF63">
    <property type="entry name" value="METALLOPEPTIDASE, PUTATIVE (AFU_ORTHOLOGUE AFUA_6G09600)-RELATED"/>
    <property type="match status" value="1"/>
</dbReference>
<reference evidence="5" key="1">
    <citation type="submission" date="2016-10" db="EMBL/GenBank/DDBJ databases">
        <authorList>
            <person name="Varghese N."/>
            <person name="Submissions S."/>
        </authorList>
    </citation>
    <scope>NUCLEOTIDE SEQUENCE [LARGE SCALE GENOMIC DNA]</scope>
    <source>
        <strain evidence="5">DSM 11005</strain>
    </source>
</reference>
<feature type="binding site" evidence="2">
    <location>
        <position position="130"/>
    </location>
    <ligand>
        <name>Mn(2+)</name>
        <dbReference type="ChEBI" id="CHEBI:29035"/>
        <label>2</label>
    </ligand>
</feature>